<organism evidence="2 3">
    <name type="scientific">Chitinimonas arctica</name>
    <dbReference type="NCBI Taxonomy" id="2594795"/>
    <lineage>
        <taxon>Bacteria</taxon>
        <taxon>Pseudomonadati</taxon>
        <taxon>Pseudomonadota</taxon>
        <taxon>Betaproteobacteria</taxon>
        <taxon>Neisseriales</taxon>
        <taxon>Chitinibacteraceae</taxon>
        <taxon>Chitinimonas</taxon>
    </lineage>
</organism>
<dbReference type="GO" id="GO:0016740">
    <property type="term" value="F:transferase activity"/>
    <property type="evidence" value="ECO:0007669"/>
    <property type="project" value="UniProtKB-KW"/>
</dbReference>
<proteinExistence type="predicted"/>
<dbReference type="EMBL" id="CP041730">
    <property type="protein sequence ID" value="QDQ25721.1"/>
    <property type="molecule type" value="Genomic_DNA"/>
</dbReference>
<name>A0A516SC48_9NEIS</name>
<dbReference type="OrthoDB" id="3180470at2"/>
<gene>
    <name evidence="2" type="ORF">FNU76_04795</name>
</gene>
<dbReference type="KEGG" id="cari:FNU76_04795"/>
<dbReference type="AlphaFoldDB" id="A0A516SC48"/>
<keyword evidence="1" id="KW-0812">Transmembrane</keyword>
<protein>
    <submittedName>
        <fullName evidence="2">Glycosyltransferase family 4 protein</fullName>
    </submittedName>
</protein>
<dbReference type="Gene3D" id="3.40.50.2000">
    <property type="entry name" value="Glycogen Phosphorylase B"/>
    <property type="match status" value="1"/>
</dbReference>
<dbReference type="Proteomes" id="UP000317550">
    <property type="component" value="Chromosome"/>
</dbReference>
<keyword evidence="3" id="KW-1185">Reference proteome</keyword>
<evidence type="ECO:0000313" key="3">
    <source>
        <dbReference type="Proteomes" id="UP000317550"/>
    </source>
</evidence>
<dbReference type="RefSeq" id="WP_143856646.1">
    <property type="nucleotide sequence ID" value="NZ_CP041730.1"/>
</dbReference>
<accession>A0A516SC48</accession>
<feature type="transmembrane region" description="Helical" evidence="1">
    <location>
        <begin position="103"/>
        <end position="122"/>
    </location>
</feature>
<dbReference type="Pfam" id="PF13692">
    <property type="entry name" value="Glyco_trans_1_4"/>
    <property type="match status" value="1"/>
</dbReference>
<keyword evidence="1" id="KW-0472">Membrane</keyword>
<evidence type="ECO:0000313" key="2">
    <source>
        <dbReference type="EMBL" id="QDQ25721.1"/>
    </source>
</evidence>
<sequence>MNQNKRIACFFESLPPSGGGGAALRGHSIAEALVKFRGATPVDLRFYTATPDPHPIDGVEIKSLPSGTGSEEGGLLRRVWREGVLGIRVGRQVFRANPKSTTLLVSSPSYIAACIICLAAMLRRMPFILDIRDIYPQAYVASNLIAKDGVLHRILDKFSAYMYKRAALIFTATAGLKNEVEKYPGKPSVVHIANGFPSLLLNVQSEKHARFTVCFHGVLGFFQDVESIVILADRLAMHDIDVVVVGYGRKSNLLEDNQNENLRYLGRKSFEETIQEVSKCHVGLCLRLDEDISKDAFPVKVWEYLGLAIPTIVTPPCDAGEFLELSRCGAQYNAGDVEQIYSAILRLKDDADLYSAMQEACRGVRVMHTREAYAEGAAKLILAGANN</sequence>
<reference evidence="3" key="1">
    <citation type="submission" date="2019-07" db="EMBL/GenBank/DDBJ databases">
        <title>Chitinimonas sp. nov., isolated from Ny-Alesund, arctica soil.</title>
        <authorList>
            <person name="Xu Q."/>
            <person name="Peng F."/>
        </authorList>
    </citation>
    <scope>NUCLEOTIDE SEQUENCE [LARGE SCALE GENOMIC DNA]</scope>
    <source>
        <strain evidence="3">R3-44</strain>
    </source>
</reference>
<keyword evidence="2" id="KW-0808">Transferase</keyword>
<keyword evidence="1" id="KW-1133">Transmembrane helix</keyword>
<dbReference type="CDD" id="cd03794">
    <property type="entry name" value="GT4_WbuB-like"/>
    <property type="match status" value="1"/>
</dbReference>
<dbReference type="SUPFAM" id="SSF53756">
    <property type="entry name" value="UDP-Glycosyltransferase/glycogen phosphorylase"/>
    <property type="match status" value="1"/>
</dbReference>
<evidence type="ECO:0000256" key="1">
    <source>
        <dbReference type="SAM" id="Phobius"/>
    </source>
</evidence>